<keyword evidence="1" id="KW-1133">Transmembrane helix</keyword>
<keyword evidence="1" id="KW-0472">Membrane</keyword>
<evidence type="ECO:0000313" key="2">
    <source>
        <dbReference type="EMBL" id="OGH77441.1"/>
    </source>
</evidence>
<accession>A0A1F6N0N6</accession>
<organism evidence="2 3">
    <name type="scientific">Candidatus Magasanikbacteria bacterium RIFCSPLOWO2_01_FULL_40_15</name>
    <dbReference type="NCBI Taxonomy" id="1798686"/>
    <lineage>
        <taxon>Bacteria</taxon>
        <taxon>Candidatus Magasanikiibacteriota</taxon>
    </lineage>
</organism>
<evidence type="ECO:0000256" key="1">
    <source>
        <dbReference type="SAM" id="Phobius"/>
    </source>
</evidence>
<sequence>MQEHPQTKYNHYLVALFLGVAGVLILLVFVSLRSQADDNTFSATVSNATPTIDSITVNTSTSGAGTLLSSPSTTPLTLNEQTYTQLYVYGKVSDNNGCFEVASTSGRLEVYVYRHNTVPGLGCSSSTTEKNDMRCYINSNDNTGDGDPLITSTSRCIFIDNGCTPSSTVQVGFRCTFPIKHFADATDSGGAGSAGGAYSAQNWKAEAIAIDSNGARSATSTAINFELATLTSINVSSTLDFGSIAYGAASGVVGSIGSAQSIRIINSGNNASTTIQVQSNPFNCTVGTIGVSSLAYTTSTLTSYTTQATTKVVSSSNSAEAFRTSGNLAIRYGKQTVTTTEAPSTTWWILDIVPSTAGTALGGSCNGVITFTAS</sequence>
<protein>
    <submittedName>
        <fullName evidence="2">Uncharacterized protein</fullName>
    </submittedName>
</protein>
<evidence type="ECO:0000313" key="3">
    <source>
        <dbReference type="Proteomes" id="UP000177040"/>
    </source>
</evidence>
<feature type="transmembrane region" description="Helical" evidence="1">
    <location>
        <begin position="12"/>
        <end position="32"/>
    </location>
</feature>
<reference evidence="2 3" key="1">
    <citation type="journal article" date="2016" name="Nat. Commun.">
        <title>Thousands of microbial genomes shed light on interconnected biogeochemical processes in an aquifer system.</title>
        <authorList>
            <person name="Anantharaman K."/>
            <person name="Brown C.T."/>
            <person name="Hug L.A."/>
            <person name="Sharon I."/>
            <person name="Castelle C.J."/>
            <person name="Probst A.J."/>
            <person name="Thomas B.C."/>
            <person name="Singh A."/>
            <person name="Wilkins M.J."/>
            <person name="Karaoz U."/>
            <person name="Brodie E.L."/>
            <person name="Williams K.H."/>
            <person name="Hubbard S.S."/>
            <person name="Banfield J.F."/>
        </authorList>
    </citation>
    <scope>NUCLEOTIDE SEQUENCE [LARGE SCALE GENOMIC DNA]</scope>
</reference>
<proteinExistence type="predicted"/>
<keyword evidence="1" id="KW-0812">Transmembrane</keyword>
<comment type="caution">
    <text evidence="2">The sequence shown here is derived from an EMBL/GenBank/DDBJ whole genome shotgun (WGS) entry which is preliminary data.</text>
</comment>
<dbReference type="EMBL" id="MFQH01000024">
    <property type="protein sequence ID" value="OGH77441.1"/>
    <property type="molecule type" value="Genomic_DNA"/>
</dbReference>
<gene>
    <name evidence="2" type="ORF">A2983_01925</name>
</gene>
<name>A0A1F6N0N6_9BACT</name>
<dbReference type="Proteomes" id="UP000177040">
    <property type="component" value="Unassembled WGS sequence"/>
</dbReference>
<dbReference type="AlphaFoldDB" id="A0A1F6N0N6"/>